<evidence type="ECO:0000313" key="2">
    <source>
        <dbReference type="Proteomes" id="UP000814140"/>
    </source>
</evidence>
<dbReference type="Proteomes" id="UP000814140">
    <property type="component" value="Unassembled WGS sequence"/>
</dbReference>
<reference evidence="1" key="2">
    <citation type="journal article" date="2022" name="New Phytol.">
        <title>Evolutionary transition to the ectomycorrhizal habit in the genomes of a hyperdiverse lineage of mushroom-forming fungi.</title>
        <authorList>
            <person name="Looney B."/>
            <person name="Miyauchi S."/>
            <person name="Morin E."/>
            <person name="Drula E."/>
            <person name="Courty P.E."/>
            <person name="Kohler A."/>
            <person name="Kuo A."/>
            <person name="LaButti K."/>
            <person name="Pangilinan J."/>
            <person name="Lipzen A."/>
            <person name="Riley R."/>
            <person name="Andreopoulos W."/>
            <person name="He G."/>
            <person name="Johnson J."/>
            <person name="Nolan M."/>
            <person name="Tritt A."/>
            <person name="Barry K.W."/>
            <person name="Grigoriev I.V."/>
            <person name="Nagy L.G."/>
            <person name="Hibbett D."/>
            <person name="Henrissat B."/>
            <person name="Matheny P.B."/>
            <person name="Labbe J."/>
            <person name="Martin F.M."/>
        </authorList>
    </citation>
    <scope>NUCLEOTIDE SEQUENCE</scope>
    <source>
        <strain evidence="1">HHB10654</strain>
    </source>
</reference>
<sequence>MANLDTFVTRREPLPESLFVSPEILDRDSRFVGYIFRASTPEQARTAHTHLKRVMHAKEPASHEIAAWRCMVLKPGKTGLGGEDDFVVVEGSEDDGESWAGGRVLKIMKAEAVMDAVVVVSRWYGGIMLGPIRFTHMEDCAREVCRSFRVKDELEDTLTTLLTLDDILADLRATLEKTKVSSNAANSQLSTTESKIPRRSVQDYSSIREKLDVAKAKRLVVARESAIKNVKVLISKAQGAAAQAPGK</sequence>
<proteinExistence type="predicted"/>
<protein>
    <submittedName>
        <fullName evidence="1">Ribosomal protein S5 domain 2-like protein</fullName>
    </submittedName>
</protein>
<gene>
    <name evidence="1" type="ORF">BV25DRAFT_629756</name>
</gene>
<name>A0ACB8T0Y3_9AGAM</name>
<comment type="caution">
    <text evidence="1">The sequence shown here is derived from an EMBL/GenBank/DDBJ whole genome shotgun (WGS) entry which is preliminary data.</text>
</comment>
<dbReference type="EMBL" id="MU277207">
    <property type="protein sequence ID" value="KAI0062428.1"/>
    <property type="molecule type" value="Genomic_DNA"/>
</dbReference>
<keyword evidence="2" id="KW-1185">Reference proteome</keyword>
<reference evidence="1" key="1">
    <citation type="submission" date="2021-03" db="EMBL/GenBank/DDBJ databases">
        <authorList>
            <consortium name="DOE Joint Genome Institute"/>
            <person name="Ahrendt S."/>
            <person name="Looney B.P."/>
            <person name="Miyauchi S."/>
            <person name="Morin E."/>
            <person name="Drula E."/>
            <person name="Courty P.E."/>
            <person name="Chicoki N."/>
            <person name="Fauchery L."/>
            <person name="Kohler A."/>
            <person name="Kuo A."/>
            <person name="Labutti K."/>
            <person name="Pangilinan J."/>
            <person name="Lipzen A."/>
            <person name="Riley R."/>
            <person name="Andreopoulos W."/>
            <person name="He G."/>
            <person name="Johnson J."/>
            <person name="Barry K.W."/>
            <person name="Grigoriev I.V."/>
            <person name="Nagy L."/>
            <person name="Hibbett D."/>
            <person name="Henrissat B."/>
            <person name="Matheny P.B."/>
            <person name="Labbe J."/>
            <person name="Martin F."/>
        </authorList>
    </citation>
    <scope>NUCLEOTIDE SEQUENCE</scope>
    <source>
        <strain evidence="1">HHB10654</strain>
    </source>
</reference>
<organism evidence="1 2">
    <name type="scientific">Artomyces pyxidatus</name>
    <dbReference type="NCBI Taxonomy" id="48021"/>
    <lineage>
        <taxon>Eukaryota</taxon>
        <taxon>Fungi</taxon>
        <taxon>Dikarya</taxon>
        <taxon>Basidiomycota</taxon>
        <taxon>Agaricomycotina</taxon>
        <taxon>Agaricomycetes</taxon>
        <taxon>Russulales</taxon>
        <taxon>Auriscalpiaceae</taxon>
        <taxon>Artomyces</taxon>
    </lineage>
</organism>
<accession>A0ACB8T0Y3</accession>
<evidence type="ECO:0000313" key="1">
    <source>
        <dbReference type="EMBL" id="KAI0062428.1"/>
    </source>
</evidence>